<gene>
    <name evidence="5" type="ORF">JQM67_10575</name>
</gene>
<keyword evidence="2" id="KW-0472">Membrane</keyword>
<dbReference type="Gene3D" id="3.10.310.50">
    <property type="match status" value="1"/>
</dbReference>
<dbReference type="Pfam" id="PF04536">
    <property type="entry name" value="TPM_phosphatase"/>
    <property type="match status" value="1"/>
</dbReference>
<dbReference type="EMBL" id="JAFBIT010000003">
    <property type="protein sequence ID" value="MCF2653046.1"/>
    <property type="molecule type" value="Genomic_DNA"/>
</dbReference>
<dbReference type="RefSeq" id="WP_235324073.1">
    <property type="nucleotide sequence ID" value="NZ_JAFBIT010000003.1"/>
</dbReference>
<feature type="compositionally biased region" description="Basic residues" evidence="1">
    <location>
        <begin position="256"/>
        <end position="266"/>
    </location>
</feature>
<comment type="caution">
    <text evidence="5">The sequence shown here is derived from an EMBL/GenBank/DDBJ whole genome shotgun (WGS) entry which is preliminary data.</text>
</comment>
<evidence type="ECO:0000256" key="1">
    <source>
        <dbReference type="SAM" id="MobiDB-lite"/>
    </source>
</evidence>
<reference evidence="5 6" key="1">
    <citation type="submission" date="2020-12" db="EMBL/GenBank/DDBJ databases">
        <title>Whole genome sequences of gut porcine anaerobes.</title>
        <authorList>
            <person name="Kubasova T."/>
            <person name="Jahodarova E."/>
            <person name="Rychlik I."/>
        </authorList>
    </citation>
    <scope>NUCLEOTIDE SEQUENCE [LARGE SCALE GENOMIC DNA]</scope>
    <source>
        <strain evidence="5 6">An867</strain>
    </source>
</reference>
<dbReference type="PANTHER" id="PTHR30373">
    <property type="entry name" value="UPF0603 PROTEIN YGCG"/>
    <property type="match status" value="1"/>
</dbReference>
<protein>
    <submittedName>
        <fullName evidence="5">TPM domain-containing protein</fullName>
    </submittedName>
</protein>
<feature type="signal peptide" evidence="3">
    <location>
        <begin position="1"/>
        <end position="32"/>
    </location>
</feature>
<name>A0ABS9CPH6_9FIRM</name>
<evidence type="ECO:0000313" key="6">
    <source>
        <dbReference type="Proteomes" id="UP001299220"/>
    </source>
</evidence>
<evidence type="ECO:0000259" key="4">
    <source>
        <dbReference type="Pfam" id="PF04536"/>
    </source>
</evidence>
<keyword evidence="2" id="KW-1133">Transmembrane helix</keyword>
<feature type="region of interest" description="Disordered" evidence="1">
    <location>
        <begin position="256"/>
        <end position="289"/>
    </location>
</feature>
<evidence type="ECO:0000256" key="2">
    <source>
        <dbReference type="SAM" id="Phobius"/>
    </source>
</evidence>
<feature type="chain" id="PRO_5045445322" evidence="3">
    <location>
        <begin position="33"/>
        <end position="301"/>
    </location>
</feature>
<keyword evidence="2" id="KW-0812">Transmembrane</keyword>
<feature type="domain" description="TPM" evidence="4">
    <location>
        <begin position="58"/>
        <end position="183"/>
    </location>
</feature>
<feature type="transmembrane region" description="Helical" evidence="2">
    <location>
        <begin position="227"/>
        <end position="248"/>
    </location>
</feature>
<sequence>MTSVHQAGVRRILSLLLAFILVFSVCAIPALADEAGDSEPASADGSSAIPQPTVDFYVYDEANVLSAETKSTILAKNAELNEKYGVQIVVMTVNLLPGSDLESRATYLTSVIQSWKVGGEQGNGLILALSISDEDYVAVAGNNFKPEFTNVVLKNLLNEQLEPDFKNKAYDAGVAKFFTAAAQRAETYAASLAASAELSEEPEASAVPEKTEDEKSGGSVFLSILKFLGTFVLVLLALAVISLIVIQVHGQMVRKKRREARRRRAQQRGGAASARRTETGSVRRSDSVKDSDYRAFMDRYK</sequence>
<keyword evidence="6" id="KW-1185">Reference proteome</keyword>
<dbReference type="PANTHER" id="PTHR30373:SF2">
    <property type="entry name" value="UPF0603 PROTEIN YGCG"/>
    <property type="match status" value="1"/>
</dbReference>
<dbReference type="InterPro" id="IPR007621">
    <property type="entry name" value="TPM_dom"/>
</dbReference>
<keyword evidence="3" id="KW-0732">Signal</keyword>
<evidence type="ECO:0000256" key="3">
    <source>
        <dbReference type="SAM" id="SignalP"/>
    </source>
</evidence>
<dbReference type="Proteomes" id="UP001299220">
    <property type="component" value="Unassembled WGS sequence"/>
</dbReference>
<proteinExistence type="predicted"/>
<organism evidence="5 6">
    <name type="scientific">Anaeromassilibacillus senegalensis</name>
    <dbReference type="NCBI Taxonomy" id="1673717"/>
    <lineage>
        <taxon>Bacteria</taxon>
        <taxon>Bacillati</taxon>
        <taxon>Bacillota</taxon>
        <taxon>Clostridia</taxon>
        <taxon>Eubacteriales</taxon>
        <taxon>Acutalibacteraceae</taxon>
        <taxon>Anaeromassilibacillus</taxon>
    </lineage>
</organism>
<evidence type="ECO:0000313" key="5">
    <source>
        <dbReference type="EMBL" id="MCF2653046.1"/>
    </source>
</evidence>
<accession>A0ABS9CPH6</accession>
<feature type="compositionally biased region" description="Basic and acidic residues" evidence="1">
    <location>
        <begin position="275"/>
        <end position="289"/>
    </location>
</feature>